<keyword evidence="2" id="KW-0472">Membrane</keyword>
<dbReference type="AlphaFoldDB" id="S8ACT5"/>
<feature type="chain" id="PRO_5004548391" evidence="3">
    <location>
        <begin position="28"/>
        <end position="330"/>
    </location>
</feature>
<keyword evidence="3" id="KW-0732">Signal</keyword>
<keyword evidence="2" id="KW-0812">Transmembrane</keyword>
<keyword evidence="2" id="KW-1133">Transmembrane helix</keyword>
<evidence type="ECO:0000256" key="3">
    <source>
        <dbReference type="SAM" id="SignalP"/>
    </source>
</evidence>
<proteinExistence type="predicted"/>
<accession>S8ACT5</accession>
<evidence type="ECO:0000256" key="2">
    <source>
        <dbReference type="SAM" id="Phobius"/>
    </source>
</evidence>
<evidence type="ECO:0000313" key="4">
    <source>
        <dbReference type="EMBL" id="EPS38891.1"/>
    </source>
</evidence>
<dbReference type="EMBL" id="AQGS01000522">
    <property type="protein sequence ID" value="EPS38891.1"/>
    <property type="molecule type" value="Genomic_DNA"/>
</dbReference>
<comment type="caution">
    <text evidence="4">The sequence shown here is derived from an EMBL/GenBank/DDBJ whole genome shotgun (WGS) entry which is preliminary data.</text>
</comment>
<dbReference type="Proteomes" id="UP000015100">
    <property type="component" value="Unassembled WGS sequence"/>
</dbReference>
<organism evidence="4 5">
    <name type="scientific">Dactylellina haptotyla (strain CBS 200.50)</name>
    <name type="common">Nematode-trapping fungus</name>
    <name type="synonym">Monacrosporium haptotylum</name>
    <dbReference type="NCBI Taxonomy" id="1284197"/>
    <lineage>
        <taxon>Eukaryota</taxon>
        <taxon>Fungi</taxon>
        <taxon>Dikarya</taxon>
        <taxon>Ascomycota</taxon>
        <taxon>Pezizomycotina</taxon>
        <taxon>Orbiliomycetes</taxon>
        <taxon>Orbiliales</taxon>
        <taxon>Orbiliaceae</taxon>
        <taxon>Dactylellina</taxon>
    </lineage>
</organism>
<gene>
    <name evidence="4" type="ORF">H072_7352</name>
</gene>
<reference evidence="5" key="2">
    <citation type="submission" date="2013-04" db="EMBL/GenBank/DDBJ databases">
        <title>Genomic mechanisms accounting for the adaptation to parasitism in nematode-trapping fungi.</title>
        <authorList>
            <person name="Ahren D.G."/>
        </authorList>
    </citation>
    <scope>NUCLEOTIDE SEQUENCE [LARGE SCALE GENOMIC DNA]</scope>
    <source>
        <strain evidence="5">CBS 200.50</strain>
    </source>
</reference>
<evidence type="ECO:0000313" key="5">
    <source>
        <dbReference type="Proteomes" id="UP000015100"/>
    </source>
</evidence>
<feature type="compositionally biased region" description="Polar residues" evidence="1">
    <location>
        <begin position="290"/>
        <end position="305"/>
    </location>
</feature>
<sequence length="330" mass="34959">MNGLSKNLLNSAAILLAFACFIPKTASKFATLGRGPDIFDVASYEFRGPLSAFDPPFNCQTIRSKEDVITYIGHDSIFSVHWGGCFKGTPTSCCPPSWASAAYYASSRTACPGGYARMISSGLSFNLTSGTQTAIACCPILTYSFSEGSISGNLFADAITLDDSIANNTRRAAKCCYGLGDTVTRTLAQPHGPLTVTDRFHADPIYMFQEASEATTTTGGSSSTPTVQPGSTVDEPPRNTYDVPTDTENSSDLRLSTAAAIGIGVGVGVSVITLTVFLTYYLTKRRMKKTSSAEPDSQDGENSITGIGPEIIDYPSGIGGIEAREREGRC</sequence>
<feature type="transmembrane region" description="Helical" evidence="2">
    <location>
        <begin position="258"/>
        <end position="282"/>
    </location>
</feature>
<feature type="region of interest" description="Disordered" evidence="1">
    <location>
        <begin position="288"/>
        <end position="330"/>
    </location>
</feature>
<dbReference type="PROSITE" id="PS51257">
    <property type="entry name" value="PROKAR_LIPOPROTEIN"/>
    <property type="match status" value="1"/>
</dbReference>
<feature type="region of interest" description="Disordered" evidence="1">
    <location>
        <begin position="212"/>
        <end position="250"/>
    </location>
</feature>
<reference evidence="4 5" key="1">
    <citation type="journal article" date="2013" name="PLoS Genet.">
        <title>Genomic mechanisms accounting for the adaptation to parasitism in nematode-trapping fungi.</title>
        <authorList>
            <person name="Meerupati T."/>
            <person name="Andersson K.M."/>
            <person name="Friman E."/>
            <person name="Kumar D."/>
            <person name="Tunlid A."/>
            <person name="Ahren D."/>
        </authorList>
    </citation>
    <scope>NUCLEOTIDE SEQUENCE [LARGE SCALE GENOMIC DNA]</scope>
    <source>
        <strain evidence="4 5">CBS 200.50</strain>
    </source>
</reference>
<protein>
    <submittedName>
        <fullName evidence="4">Uncharacterized protein</fullName>
    </submittedName>
</protein>
<name>S8ACT5_DACHA</name>
<feature type="signal peptide" evidence="3">
    <location>
        <begin position="1"/>
        <end position="27"/>
    </location>
</feature>
<feature type="compositionally biased region" description="Low complexity" evidence="1">
    <location>
        <begin position="212"/>
        <end position="233"/>
    </location>
</feature>
<keyword evidence="5" id="KW-1185">Reference proteome</keyword>
<evidence type="ECO:0000256" key="1">
    <source>
        <dbReference type="SAM" id="MobiDB-lite"/>
    </source>
</evidence>
<dbReference type="HOGENOM" id="CLU_760699_0_0_1"/>